<proteinExistence type="predicted"/>
<dbReference type="PANTHER" id="PTHR34700">
    <property type="entry name" value="POTASSIUM BINDING PROTEIN KBP"/>
    <property type="match status" value="1"/>
</dbReference>
<name>A0A1Y6MPL2_9GAMM</name>
<accession>A0A1Y6MPL2</accession>
<dbReference type="InterPro" id="IPR052196">
    <property type="entry name" value="Bact_Kbp"/>
</dbReference>
<sequence>MRQWVIIVSFILFMPSLVAAPQPQLKNTHPKIYVVKKGDTLWDISAVFLNNPWSWPQLWQKNSYIKNPHLIYPGDRLHLIWVNGKPQLSLKKHLKLSPQVRVVRQPITALPGYLMVAYVAQDKLISAEALTTQAQILGTSEERGYLSIGDVLWADQSLVPTSQWRVYRLEQDFVRTDEQQQTEKTAITAKISTLKEIADVTVITSDGVTSQLQVDRFQQEIMPNDILLPLLGTDIQHDLSFSPTTPPASLSATVLGQISGYSYISNYDVIVLDRGHLDGMVAGQVFELFKPGAQVQGKKGQYHYQTSTLLTDSTQLGTVAVAQAMVLRPYEYFSLAVVLNNQQPFKPGVVAQAPRSSL</sequence>
<evidence type="ECO:0000313" key="4">
    <source>
        <dbReference type="Proteomes" id="UP000195963"/>
    </source>
</evidence>
<dbReference type="RefSeq" id="WP_087846479.1">
    <property type="nucleotide sequence ID" value="NZ_FYAK01000014.1"/>
</dbReference>
<evidence type="ECO:0000259" key="2">
    <source>
        <dbReference type="PROSITE" id="PS51782"/>
    </source>
</evidence>
<dbReference type="Proteomes" id="UP000195963">
    <property type="component" value="Unassembled WGS sequence"/>
</dbReference>
<gene>
    <name evidence="3" type="ORF">PMAL9190_03571</name>
</gene>
<keyword evidence="1" id="KW-0732">Signal</keyword>
<dbReference type="AlphaFoldDB" id="A0A1Y6MPL2"/>
<organism evidence="3 4">
    <name type="scientific">Photobacterium malacitanum</name>
    <dbReference type="NCBI Taxonomy" id="2204294"/>
    <lineage>
        <taxon>Bacteria</taxon>
        <taxon>Pseudomonadati</taxon>
        <taxon>Pseudomonadota</taxon>
        <taxon>Gammaproteobacteria</taxon>
        <taxon>Vibrionales</taxon>
        <taxon>Vibrionaceae</taxon>
        <taxon>Photobacterium</taxon>
    </lineage>
</organism>
<dbReference type="Pfam" id="PF01476">
    <property type="entry name" value="LysM"/>
    <property type="match status" value="1"/>
</dbReference>
<keyword evidence="4" id="KW-1185">Reference proteome</keyword>
<dbReference type="SMART" id="SM00257">
    <property type="entry name" value="LysM"/>
    <property type="match status" value="1"/>
</dbReference>
<reference evidence="4" key="1">
    <citation type="submission" date="2017-06" db="EMBL/GenBank/DDBJ databases">
        <authorList>
            <person name="Rodrigo-Torres L."/>
            <person name="Arahal R.D."/>
            <person name="Lucena T."/>
        </authorList>
    </citation>
    <scope>NUCLEOTIDE SEQUENCE [LARGE SCALE GENOMIC DNA]</scope>
    <source>
        <strain evidence="4">CECT 9190</strain>
    </source>
</reference>
<feature type="domain" description="LysM" evidence="2">
    <location>
        <begin position="31"/>
        <end position="79"/>
    </location>
</feature>
<dbReference type="InterPro" id="IPR018392">
    <property type="entry name" value="LysM"/>
</dbReference>
<dbReference type="InterPro" id="IPR036779">
    <property type="entry name" value="LysM_dom_sf"/>
</dbReference>
<dbReference type="CDD" id="cd00118">
    <property type="entry name" value="LysM"/>
    <property type="match status" value="1"/>
</dbReference>
<evidence type="ECO:0000313" key="3">
    <source>
        <dbReference type="EMBL" id="SMY38483.1"/>
    </source>
</evidence>
<feature type="chain" id="PRO_5013119852" evidence="1">
    <location>
        <begin position="20"/>
        <end position="358"/>
    </location>
</feature>
<feature type="signal peptide" evidence="1">
    <location>
        <begin position="1"/>
        <end position="19"/>
    </location>
</feature>
<evidence type="ECO:0000256" key="1">
    <source>
        <dbReference type="SAM" id="SignalP"/>
    </source>
</evidence>
<dbReference type="EMBL" id="FYAK01000014">
    <property type="protein sequence ID" value="SMY38483.1"/>
    <property type="molecule type" value="Genomic_DNA"/>
</dbReference>
<dbReference type="PANTHER" id="PTHR34700:SF4">
    <property type="entry name" value="PHAGE-LIKE ELEMENT PBSX PROTEIN XKDP"/>
    <property type="match status" value="1"/>
</dbReference>
<dbReference type="PROSITE" id="PS51782">
    <property type="entry name" value="LYSM"/>
    <property type="match status" value="1"/>
</dbReference>
<protein>
    <submittedName>
        <fullName evidence="3">LysM domain/BON superfamily protein</fullName>
    </submittedName>
</protein>
<dbReference type="Gene3D" id="3.10.350.10">
    <property type="entry name" value="LysM domain"/>
    <property type="match status" value="1"/>
</dbReference>
<dbReference type="SUPFAM" id="SSF54106">
    <property type="entry name" value="LysM domain"/>
    <property type="match status" value="1"/>
</dbReference>